<dbReference type="Proteomes" id="UP001243844">
    <property type="component" value="Unassembled WGS sequence"/>
</dbReference>
<organism evidence="2 3">
    <name type="scientific">Acinetobacter rudis</name>
    <dbReference type="NCBI Taxonomy" id="632955"/>
    <lineage>
        <taxon>Bacteria</taxon>
        <taxon>Pseudomonadati</taxon>
        <taxon>Pseudomonadota</taxon>
        <taxon>Gammaproteobacteria</taxon>
        <taxon>Moraxellales</taxon>
        <taxon>Moraxellaceae</taxon>
        <taxon>Acinetobacter</taxon>
    </lineage>
</organism>
<evidence type="ECO:0000259" key="1">
    <source>
        <dbReference type="Pfam" id="PF13175"/>
    </source>
</evidence>
<proteinExistence type="predicted"/>
<feature type="domain" description="Endonuclease GajA/Old nuclease/RecF-like AAA" evidence="1">
    <location>
        <begin position="1"/>
        <end position="346"/>
    </location>
</feature>
<reference evidence="2" key="1">
    <citation type="submission" date="2023-08" db="EMBL/GenBank/DDBJ databases">
        <title>Emergence of clinically-relevant ST2 carbapenem-resistant Acinetobacter baumannii strains in hospital sewages in Zhejiang, East of China.</title>
        <authorList>
            <person name="Kaichao C."/>
            <person name="Zhang R."/>
        </authorList>
    </citation>
    <scope>NUCLEOTIDE SEQUENCE</scope>
    <source>
        <strain evidence="2">M-RB-37</strain>
    </source>
</reference>
<dbReference type="SUPFAM" id="SSF52540">
    <property type="entry name" value="P-loop containing nucleoside triphosphate hydrolases"/>
    <property type="match status" value="1"/>
</dbReference>
<comment type="caution">
    <text evidence="2">The sequence shown here is derived from an EMBL/GenBank/DDBJ whole genome shotgun (WGS) entry which is preliminary data.</text>
</comment>
<dbReference type="RefSeq" id="WP_308980894.1">
    <property type="nucleotide sequence ID" value="NZ_JAVIDL010000007.1"/>
</dbReference>
<dbReference type="AlphaFoldDB" id="A0AAW8J7T4"/>
<name>A0AAW8J7T4_9GAMM</name>
<dbReference type="Gene3D" id="3.40.50.300">
    <property type="entry name" value="P-loop containing nucleotide triphosphate hydrolases"/>
    <property type="match status" value="1"/>
</dbReference>
<sequence>MKLNSIQLKQTYCFQHIKIDFQHNQHPITAFIGTQASGKTAILKNIYHALSWFPARFKDLRTSGIVMPDQDIRHDATYSKIDICIEIPNEIGQLPESSNAKSNSLNQCQWQLFKVLRQDGLGVSKVECTQLEQCITLYHHALKQDPLQGMPLIAYYPSARFVNEISLMSKNTPNIWQTHSGYELTAITVTTFSRFFEWLRESSDIENAQSTYLLQQLLNIPQIEGQTENQLEQKIMQLRSQQHSSSLFILKNALNQIFPELTDIYLEYYPKLQLVVCYQQQTLNYLQLSSSLKIWIALIGDVVRRLCLLNPMSITPCQEGEGILIIDQIDAELDPEFCSIILDRLHTTFPQLQIIVSAQHQAILENSAYFQYFNLNKNGISEIPRQKIWQEHQHYYDQIIQEELTSVEVEQLNNQDELSKAQEIFDQIQKLNHQQQAELQRLLQADDDCSTEISTY</sequence>
<dbReference type="InterPro" id="IPR027417">
    <property type="entry name" value="P-loop_NTPase"/>
</dbReference>
<dbReference type="GO" id="GO:0006302">
    <property type="term" value="P:double-strand break repair"/>
    <property type="evidence" value="ECO:0007669"/>
    <property type="project" value="InterPro"/>
</dbReference>
<dbReference type="GO" id="GO:0016887">
    <property type="term" value="F:ATP hydrolysis activity"/>
    <property type="evidence" value="ECO:0007669"/>
    <property type="project" value="InterPro"/>
</dbReference>
<dbReference type="Pfam" id="PF13175">
    <property type="entry name" value="AAA_15"/>
    <property type="match status" value="1"/>
</dbReference>
<accession>A0AAW8J7T4</accession>
<dbReference type="EMBL" id="JAVIDL010000007">
    <property type="protein sequence ID" value="MDQ8935177.1"/>
    <property type="molecule type" value="Genomic_DNA"/>
</dbReference>
<dbReference type="InterPro" id="IPR041685">
    <property type="entry name" value="AAA_GajA/Old/RecF-like"/>
</dbReference>
<evidence type="ECO:0000313" key="3">
    <source>
        <dbReference type="Proteomes" id="UP001243844"/>
    </source>
</evidence>
<evidence type="ECO:0000313" key="2">
    <source>
        <dbReference type="EMBL" id="MDQ8935177.1"/>
    </source>
</evidence>
<gene>
    <name evidence="2" type="ORF">RFH47_05490</name>
</gene>
<protein>
    <submittedName>
        <fullName evidence="2">AAA family ATPase</fullName>
    </submittedName>
</protein>